<evidence type="ECO:0000313" key="4">
    <source>
        <dbReference type="Proteomes" id="UP000186513"/>
    </source>
</evidence>
<dbReference type="STRING" id="1121279.SAMN02745887_00945"/>
<dbReference type="Proteomes" id="UP000186513">
    <property type="component" value="Unassembled WGS sequence"/>
</dbReference>
<accession>A0A1K2HAM5</accession>
<keyword evidence="2" id="KW-0812">Transmembrane</keyword>
<evidence type="ECO:0000256" key="1">
    <source>
        <dbReference type="SAM" id="MobiDB-lite"/>
    </source>
</evidence>
<sequence length="86" mass="9340">MFSLAFFQQLSRRLFLLAALLSLSGFYLAYLHADAHTLGAQVAGHLLLLLGPSLLKFGYVLQLATEEATKPPRSEAAGSARAIRTH</sequence>
<organism evidence="3 4">
    <name type="scientific">Chitinimonas taiwanensis DSM 18899</name>
    <dbReference type="NCBI Taxonomy" id="1121279"/>
    <lineage>
        <taxon>Bacteria</taxon>
        <taxon>Pseudomonadati</taxon>
        <taxon>Pseudomonadota</taxon>
        <taxon>Betaproteobacteria</taxon>
        <taxon>Neisseriales</taxon>
        <taxon>Chitinibacteraceae</taxon>
        <taxon>Chitinimonas</taxon>
    </lineage>
</organism>
<dbReference type="RefSeq" id="WP_072427477.1">
    <property type="nucleotide sequence ID" value="NZ_FPKR01000003.1"/>
</dbReference>
<keyword evidence="2" id="KW-1133">Transmembrane helix</keyword>
<evidence type="ECO:0008006" key="5">
    <source>
        <dbReference type="Google" id="ProtNLM"/>
    </source>
</evidence>
<evidence type="ECO:0000256" key="2">
    <source>
        <dbReference type="SAM" id="Phobius"/>
    </source>
</evidence>
<name>A0A1K2HAM5_9NEIS</name>
<reference evidence="3 4" key="1">
    <citation type="submission" date="2016-11" db="EMBL/GenBank/DDBJ databases">
        <authorList>
            <person name="Jaros S."/>
            <person name="Januszkiewicz K."/>
            <person name="Wedrychowicz H."/>
        </authorList>
    </citation>
    <scope>NUCLEOTIDE SEQUENCE [LARGE SCALE GENOMIC DNA]</scope>
    <source>
        <strain evidence="3 4">DSM 18899</strain>
    </source>
</reference>
<feature type="region of interest" description="Disordered" evidence="1">
    <location>
        <begin position="67"/>
        <end position="86"/>
    </location>
</feature>
<proteinExistence type="predicted"/>
<evidence type="ECO:0000313" key="3">
    <source>
        <dbReference type="EMBL" id="SFZ73685.1"/>
    </source>
</evidence>
<keyword evidence="4" id="KW-1185">Reference proteome</keyword>
<gene>
    <name evidence="3" type="ORF">SAMN02745887_00945</name>
</gene>
<dbReference type="AlphaFoldDB" id="A0A1K2HAM5"/>
<keyword evidence="2" id="KW-0472">Membrane</keyword>
<protein>
    <recommendedName>
        <fullName evidence="5">Transmembrane sensor/regulator PpyR</fullName>
    </recommendedName>
</protein>
<feature type="transmembrane region" description="Helical" evidence="2">
    <location>
        <begin position="43"/>
        <end position="64"/>
    </location>
</feature>
<dbReference type="EMBL" id="FPKR01000003">
    <property type="protein sequence ID" value="SFZ73685.1"/>
    <property type="molecule type" value="Genomic_DNA"/>
</dbReference>